<sequence length="229" mass="25249">MYKELRILPFIYITIGSSSFTIFNNPCKICISTPIVILGSSHLKKSKLSASKTTLTRVFLSSVRRTILIPPVFLETGDFCFGDFCVFRVLPISLFFFGSFAFSTSSKSSSSEELSLSVSGAINTIQQSDITLLILSITCFKAPVCVVFISKILSSIFESFLIRLLLFFDDFFLLSLLSYSPSLSSFSLSSSLLLSSSFSSFSSFSSSFSSSLSSIFFDFLGFVCFLVII</sequence>
<keyword evidence="1" id="KW-0472">Membrane</keyword>
<evidence type="ECO:0000256" key="1">
    <source>
        <dbReference type="SAM" id="Phobius"/>
    </source>
</evidence>
<organism evidence="2 3">
    <name type="scientific">Cotonvirus japonicus</name>
    <dbReference type="NCBI Taxonomy" id="2811091"/>
    <lineage>
        <taxon>Viruses</taxon>
        <taxon>Varidnaviria</taxon>
        <taxon>Bamfordvirae</taxon>
        <taxon>Nucleocytoviricota</taxon>
        <taxon>Megaviricetes</taxon>
        <taxon>Imitervirales</taxon>
        <taxon>Mimiviridae</taxon>
        <taxon>Megamimivirinae</taxon>
        <taxon>Cotonvirus</taxon>
        <taxon>Cotonvirus japonicum</taxon>
    </lineage>
</organism>
<dbReference type="EMBL" id="AP024483">
    <property type="protein sequence ID" value="BCS83042.1"/>
    <property type="molecule type" value="Genomic_DNA"/>
</dbReference>
<keyword evidence="1" id="KW-0812">Transmembrane</keyword>
<proteinExistence type="predicted"/>
<feature type="transmembrane region" description="Helical" evidence="1">
    <location>
        <begin position="130"/>
        <end position="149"/>
    </location>
</feature>
<dbReference type="RefSeq" id="YP_010841650.1">
    <property type="nucleotide sequence ID" value="NC_079139.1"/>
</dbReference>
<feature type="transmembrane region" description="Helical" evidence="1">
    <location>
        <begin position="201"/>
        <end position="228"/>
    </location>
</feature>
<evidence type="ECO:0000313" key="2">
    <source>
        <dbReference type="EMBL" id="BCS83042.1"/>
    </source>
</evidence>
<keyword evidence="3" id="KW-1185">Reference proteome</keyword>
<reference evidence="2 3" key="1">
    <citation type="submission" date="2021-02" db="EMBL/GenBank/DDBJ databases">
        <title>Cotonvirus japonicus, which uses Golgi apparatus of host cells for its virion factory, phylogenetically links tailed tupanvirus and icosahedral mimivirus.</title>
        <authorList>
            <person name="Takahashi H."/>
            <person name="Fukaya S."/>
            <person name="Song C."/>
            <person name="Murata K."/>
            <person name="Takemura M."/>
        </authorList>
    </citation>
    <scope>NUCLEOTIDE SEQUENCE [LARGE SCALE GENOMIC DNA]</scope>
</reference>
<keyword evidence="1" id="KW-1133">Transmembrane helix</keyword>
<dbReference type="GeneID" id="80558247"/>
<protein>
    <submittedName>
        <fullName evidence="2">ORFan</fullName>
    </submittedName>
</protein>
<name>A0ABM7NSA5_9VIRU</name>
<accession>A0ABM7NSA5</accession>
<evidence type="ECO:0000313" key="3">
    <source>
        <dbReference type="Proteomes" id="UP001321479"/>
    </source>
</evidence>
<dbReference type="Proteomes" id="UP001321479">
    <property type="component" value="Segment"/>
</dbReference>
<feature type="transmembrane region" description="Helical" evidence="1">
    <location>
        <begin position="161"/>
        <end position="181"/>
    </location>
</feature>